<dbReference type="InterPro" id="IPR036397">
    <property type="entry name" value="RNaseH_sf"/>
</dbReference>
<dbReference type="OrthoDB" id="168086at2759"/>
<feature type="domain" description="Tc1-like transposase DDE" evidence="1">
    <location>
        <begin position="1"/>
        <end position="133"/>
    </location>
</feature>
<evidence type="ECO:0000259" key="1">
    <source>
        <dbReference type="Pfam" id="PF13358"/>
    </source>
</evidence>
<accession>A0A8K1FJI6</accession>
<dbReference type="PANTHER" id="PTHR33939">
    <property type="entry name" value="PROTEIN CBG22215"/>
    <property type="match status" value="1"/>
</dbReference>
<proteinExistence type="predicted"/>
<dbReference type="Pfam" id="PF13358">
    <property type="entry name" value="DDE_3"/>
    <property type="match status" value="1"/>
</dbReference>
<gene>
    <name evidence="2" type="ORF">Poli38472_010910</name>
</gene>
<name>A0A8K1FJI6_PYTOL</name>
<comment type="caution">
    <text evidence="2">The sequence shown here is derived from an EMBL/GenBank/DDBJ whole genome shotgun (WGS) entry which is preliminary data.</text>
</comment>
<dbReference type="Gene3D" id="3.30.420.10">
    <property type="entry name" value="Ribonuclease H-like superfamily/Ribonuclease H"/>
    <property type="match status" value="1"/>
</dbReference>
<keyword evidence="3" id="KW-1185">Reference proteome</keyword>
<dbReference type="EMBL" id="SPLM01000075">
    <property type="protein sequence ID" value="TMW61847.1"/>
    <property type="molecule type" value="Genomic_DNA"/>
</dbReference>
<organism evidence="2 3">
    <name type="scientific">Pythium oligandrum</name>
    <name type="common">Mycoparasitic fungus</name>
    <dbReference type="NCBI Taxonomy" id="41045"/>
    <lineage>
        <taxon>Eukaryota</taxon>
        <taxon>Sar</taxon>
        <taxon>Stramenopiles</taxon>
        <taxon>Oomycota</taxon>
        <taxon>Peronosporomycetes</taxon>
        <taxon>Pythiales</taxon>
        <taxon>Pythiaceae</taxon>
        <taxon>Pythium</taxon>
    </lineage>
</organism>
<protein>
    <recommendedName>
        <fullName evidence="1">Tc1-like transposase DDE domain-containing protein</fullName>
    </recommendedName>
</protein>
<dbReference type="AlphaFoldDB" id="A0A8K1FJI6"/>
<sequence>MNADVFYDWLEKKVFPAIPSGSVVVIDRASYHTTLTEETKPAKSTFRKDEFAQWLVNHGVVTNGRRTKEAYMELTRVELASICKENKPTPAYQVSALAKKFGCEMLLLPVGHPELNPIEMVWAYVKGYVAKRNVTFSLTDVERLANEALDKFDATEWTKYVQHCIRVEDKFLAAADTVPIELDA</sequence>
<dbReference type="PANTHER" id="PTHR33939:SF1">
    <property type="entry name" value="DUF4371 DOMAIN-CONTAINING PROTEIN"/>
    <property type="match status" value="1"/>
</dbReference>
<dbReference type="Proteomes" id="UP000794436">
    <property type="component" value="Unassembled WGS sequence"/>
</dbReference>
<dbReference type="GO" id="GO:0003676">
    <property type="term" value="F:nucleic acid binding"/>
    <property type="evidence" value="ECO:0007669"/>
    <property type="project" value="InterPro"/>
</dbReference>
<dbReference type="InterPro" id="IPR038717">
    <property type="entry name" value="Tc1-like_DDE_dom"/>
</dbReference>
<reference evidence="2" key="1">
    <citation type="submission" date="2019-03" db="EMBL/GenBank/DDBJ databases">
        <title>Long read genome sequence of the mycoparasitic Pythium oligandrum ATCC 38472 isolated from sugarbeet rhizosphere.</title>
        <authorList>
            <person name="Gaulin E."/>
        </authorList>
    </citation>
    <scope>NUCLEOTIDE SEQUENCE</scope>
    <source>
        <strain evidence="2">ATCC 38472_TT</strain>
    </source>
</reference>
<evidence type="ECO:0000313" key="2">
    <source>
        <dbReference type="EMBL" id="TMW61847.1"/>
    </source>
</evidence>
<evidence type="ECO:0000313" key="3">
    <source>
        <dbReference type="Proteomes" id="UP000794436"/>
    </source>
</evidence>